<organism evidence="5 6">
    <name type="scientific">Podospora bellae-mahoneyi</name>
    <dbReference type="NCBI Taxonomy" id="2093777"/>
    <lineage>
        <taxon>Eukaryota</taxon>
        <taxon>Fungi</taxon>
        <taxon>Dikarya</taxon>
        <taxon>Ascomycota</taxon>
        <taxon>Pezizomycotina</taxon>
        <taxon>Sordariomycetes</taxon>
        <taxon>Sordariomycetidae</taxon>
        <taxon>Sordariales</taxon>
        <taxon>Podosporaceae</taxon>
        <taxon>Podospora</taxon>
    </lineage>
</organism>
<evidence type="ECO:0000259" key="2">
    <source>
        <dbReference type="Pfam" id="PF23388"/>
    </source>
</evidence>
<comment type="caution">
    <text evidence="5">The sequence shown here is derived from an EMBL/GenBank/DDBJ whole genome shotgun (WGS) entry which is preliminary data.</text>
</comment>
<feature type="region of interest" description="Disordered" evidence="1">
    <location>
        <begin position="507"/>
        <end position="555"/>
    </location>
</feature>
<proteinExistence type="predicted"/>
<feature type="compositionally biased region" description="Basic and acidic residues" evidence="1">
    <location>
        <begin position="532"/>
        <end position="544"/>
    </location>
</feature>
<name>A0ABR0FDA6_9PEZI</name>
<accession>A0ABR0FDA6</accession>
<dbReference type="Pfam" id="PF23388">
    <property type="entry name" value="DUF7099"/>
    <property type="match status" value="1"/>
</dbReference>
<dbReference type="Proteomes" id="UP001322138">
    <property type="component" value="Unassembled WGS sequence"/>
</dbReference>
<dbReference type="InterPro" id="IPR055525">
    <property type="entry name" value="DUF7099"/>
</dbReference>
<protein>
    <recommendedName>
        <fullName evidence="7">WD40 repeat protein</fullName>
    </recommendedName>
</protein>
<dbReference type="Pfam" id="PF23391">
    <property type="entry name" value="DUF7100"/>
    <property type="match status" value="1"/>
</dbReference>
<dbReference type="InterPro" id="IPR015943">
    <property type="entry name" value="WD40/YVTN_repeat-like_dom_sf"/>
</dbReference>
<evidence type="ECO:0000313" key="6">
    <source>
        <dbReference type="Proteomes" id="UP001322138"/>
    </source>
</evidence>
<evidence type="ECO:0000259" key="4">
    <source>
        <dbReference type="Pfam" id="PF23392"/>
    </source>
</evidence>
<dbReference type="Pfam" id="PF23392">
    <property type="entry name" value="DUF7101"/>
    <property type="match status" value="1"/>
</dbReference>
<dbReference type="GeneID" id="87899242"/>
<keyword evidence="6" id="KW-1185">Reference proteome</keyword>
<feature type="compositionally biased region" description="Polar residues" evidence="1">
    <location>
        <begin position="509"/>
        <end position="531"/>
    </location>
</feature>
<dbReference type="InterPro" id="IPR036322">
    <property type="entry name" value="WD40_repeat_dom_sf"/>
</dbReference>
<dbReference type="SUPFAM" id="SSF50978">
    <property type="entry name" value="WD40 repeat-like"/>
    <property type="match status" value="1"/>
</dbReference>
<feature type="domain" description="DUF7099" evidence="2">
    <location>
        <begin position="715"/>
        <end position="995"/>
    </location>
</feature>
<dbReference type="Gene3D" id="2.130.10.10">
    <property type="entry name" value="YVTN repeat-like/Quinoprotein amine dehydrogenase"/>
    <property type="match status" value="1"/>
</dbReference>
<evidence type="ECO:0000259" key="3">
    <source>
        <dbReference type="Pfam" id="PF23391"/>
    </source>
</evidence>
<evidence type="ECO:0000256" key="1">
    <source>
        <dbReference type="SAM" id="MobiDB-lite"/>
    </source>
</evidence>
<reference evidence="5 6" key="1">
    <citation type="journal article" date="2023" name="bioRxiv">
        <title>High-quality genome assemblies of four members of thePodospora anserinaspecies complex.</title>
        <authorList>
            <person name="Ament-Velasquez S.L."/>
            <person name="Vogan A.A."/>
            <person name="Wallerman O."/>
            <person name="Hartmann F."/>
            <person name="Gautier V."/>
            <person name="Silar P."/>
            <person name="Giraud T."/>
            <person name="Johannesson H."/>
        </authorList>
    </citation>
    <scope>NUCLEOTIDE SEQUENCE [LARGE SCALE GENOMIC DNA]</scope>
    <source>
        <strain evidence="5 6">CBS 112042</strain>
    </source>
</reference>
<evidence type="ECO:0008006" key="7">
    <source>
        <dbReference type="Google" id="ProtNLM"/>
    </source>
</evidence>
<gene>
    <name evidence="5" type="ORF">QC761_505330</name>
</gene>
<feature type="domain" description="DUF7101" evidence="4">
    <location>
        <begin position="334"/>
        <end position="428"/>
    </location>
</feature>
<dbReference type="RefSeq" id="XP_062730924.1">
    <property type="nucleotide sequence ID" value="XM_062879760.1"/>
</dbReference>
<dbReference type="InterPro" id="IPR055526">
    <property type="entry name" value="DUF7100"/>
</dbReference>
<sequence length="1054" mass="117474">MTMASTMPSSLFLRLTNVWRALVLRSDVDDIVLELLGRFSLERIYADASDRDTYQQLVITLLSQLKSIFDIQRLTLPADNVHTVWYLGFLVSWEVALRSVEIVLQTTNESRETIWENRLLRERYLAGFLLSSLRVLTPHPKSPAIQRSRDRRERFARIHGLLEQVFDSFPGPNSFPLAACKEITTQLHLDPHSLGLPPALASGLPNLASQLSPFPLCLQPAAIADMVPAGYSGDWLVKYLALRDVSQFVVAASIQYAANKETRELRLEPALAHSRNAVLSALDAHYFSYSLTDTLDLSHQDTAGICVEEFELDALDALFARLVARQAIHRVSDREMVHNMSQVVRNIALQDNPSGQFMPNQRPGLYSVNCPECHIIGASQLNPTDINTPTEHGHVARQLPPKTRCIHCGEAITIAREISTVRQTWELLEPLRLDADTVSLERHLPTQFLLRPPKPQTSGFTSLKYGNTLGIGAGKLGGHEAYGSSHQPKMVLSSPLSIDPIGSLYTGLLSPQSPNHSQSPLPLRHQQSQADNRSKLSDHHDKLDPALLTDRPTFSHDSPIFKRLQHNTDEASSINTPRSVPVVTSAEKGKSKWRLKFTTSKKPPAGVIADSSSLSSTTLEAQKLEEITLTPPCHPETSREREIVEEYQCYSLAKLYPRSILDPAAHTCVGCCDFPSHHDAGHSAREHLYPGSRRQDSFSICYWNKGPETYGLHYHLSPFLTQSDDFLQLRIVNLVQPTVSVIEYRIPSTLWAKALAIDREENHVVVGFENATVRFFKAKTSEQPREDRLHASSHRDCRGCPSVDTLAFSQDGFTLLASTRSSKTGLVQIFSWRFPFHEFQELAACRYLIPLQESEDNGLSAAIFRPGSDGEEMLVCIMTWTQSGTPILLQPQDGHRSEIKVDGSGKSTKLRTRIQCAAFYPSGRELVMINDRGYVFQVSNLNSSPIDIRRVAISKELTAKSESFAMSFVTIADEENVLVAWADSARATGWIKKIPMTGRANFACPDTSGSSSYCAMKDLWGHQLSLLLLRGPASCQRKQTVEDNFKSATVLSTS</sequence>
<dbReference type="InterPro" id="IPR055527">
    <property type="entry name" value="DUF7101"/>
</dbReference>
<feature type="domain" description="DUF7100" evidence="3">
    <location>
        <begin position="9"/>
        <end position="287"/>
    </location>
</feature>
<evidence type="ECO:0000313" key="5">
    <source>
        <dbReference type="EMBL" id="KAK4641948.1"/>
    </source>
</evidence>
<dbReference type="EMBL" id="JAFFGZ010000007">
    <property type="protein sequence ID" value="KAK4641948.1"/>
    <property type="molecule type" value="Genomic_DNA"/>
</dbReference>